<evidence type="ECO:0000313" key="8">
    <source>
        <dbReference type="Proteomes" id="UP000285820"/>
    </source>
</evidence>
<dbReference type="Gene3D" id="3.30.70.240">
    <property type="match status" value="1"/>
</dbReference>
<dbReference type="Pfam" id="PF00009">
    <property type="entry name" value="GTP_EFTU"/>
    <property type="match status" value="1"/>
</dbReference>
<evidence type="ECO:0000256" key="1">
    <source>
        <dbReference type="ARBA" id="ARBA00003987"/>
    </source>
</evidence>
<dbReference type="SUPFAM" id="SSF54980">
    <property type="entry name" value="EF-G C-terminal domain-like"/>
    <property type="match status" value="2"/>
</dbReference>
<dbReference type="Gene3D" id="3.30.230.10">
    <property type="match status" value="1"/>
</dbReference>
<dbReference type="InterPro" id="IPR010298">
    <property type="entry name" value="YacP-like"/>
</dbReference>
<dbReference type="Pfam" id="PF00679">
    <property type="entry name" value="EFG_C"/>
    <property type="match status" value="1"/>
</dbReference>
<dbReference type="GO" id="GO:0032790">
    <property type="term" value="P:ribosome disassembly"/>
    <property type="evidence" value="ECO:0007669"/>
    <property type="project" value="TreeGrafter"/>
</dbReference>
<dbReference type="GO" id="GO:0005525">
    <property type="term" value="F:GTP binding"/>
    <property type="evidence" value="ECO:0007669"/>
    <property type="project" value="UniProtKB-KW"/>
</dbReference>
<dbReference type="Gene3D" id="3.40.50.300">
    <property type="entry name" value="P-loop containing nucleotide triphosphate hydrolases"/>
    <property type="match status" value="1"/>
</dbReference>
<feature type="domain" description="Tr-type G" evidence="6">
    <location>
        <begin position="1"/>
        <end position="235"/>
    </location>
</feature>
<dbReference type="SMART" id="SM00889">
    <property type="entry name" value="EFG_IV"/>
    <property type="match status" value="1"/>
</dbReference>
<evidence type="ECO:0000256" key="2">
    <source>
        <dbReference type="ARBA" id="ARBA00022741"/>
    </source>
</evidence>
<dbReference type="Pfam" id="PF05991">
    <property type="entry name" value="NYN_YacP"/>
    <property type="match status" value="1"/>
</dbReference>
<dbReference type="InterPro" id="IPR000640">
    <property type="entry name" value="EFG_V-like"/>
</dbReference>
<dbReference type="InterPro" id="IPR027417">
    <property type="entry name" value="P-loop_NTPase"/>
</dbReference>
<dbReference type="SUPFAM" id="SSF54211">
    <property type="entry name" value="Ribosomal protein S5 domain 2-like"/>
    <property type="match status" value="1"/>
</dbReference>
<dbReference type="EMBL" id="QRUN01000018">
    <property type="protein sequence ID" value="RGR66847.1"/>
    <property type="molecule type" value="Genomic_DNA"/>
</dbReference>
<gene>
    <name evidence="7" type="ORF">DWY29_11950</name>
</gene>
<protein>
    <submittedName>
        <fullName evidence="7">GTP-binding protein</fullName>
    </submittedName>
</protein>
<dbReference type="InterPro" id="IPR053905">
    <property type="entry name" value="EF-G-like_DII"/>
</dbReference>
<accession>A0A3R5WEI2</accession>
<dbReference type="RefSeq" id="WP_118126646.1">
    <property type="nucleotide sequence ID" value="NZ_QRUN01000018.1"/>
</dbReference>
<dbReference type="NCBIfam" id="TIGR00231">
    <property type="entry name" value="small_GTP"/>
    <property type="match status" value="1"/>
</dbReference>
<dbReference type="CDD" id="cd03711">
    <property type="entry name" value="Tet_C"/>
    <property type="match status" value="1"/>
</dbReference>
<dbReference type="Gene3D" id="3.30.70.870">
    <property type="entry name" value="Elongation Factor G (Translational Gtpase), domain 3"/>
    <property type="match status" value="1"/>
</dbReference>
<dbReference type="InterPro" id="IPR014721">
    <property type="entry name" value="Ribsml_uS5_D2-typ_fold_subgr"/>
</dbReference>
<dbReference type="SUPFAM" id="SSF52540">
    <property type="entry name" value="P-loop containing nucleoside triphosphate hydrolases"/>
    <property type="match status" value="1"/>
</dbReference>
<dbReference type="AlphaFoldDB" id="A0A3R5WEI2"/>
<dbReference type="GO" id="GO:0003924">
    <property type="term" value="F:GTPase activity"/>
    <property type="evidence" value="ECO:0007669"/>
    <property type="project" value="InterPro"/>
</dbReference>
<dbReference type="InterPro" id="IPR031157">
    <property type="entry name" value="G_TR_CS"/>
</dbReference>
<name>A0A3R5WEI2_9FIRM</name>
<comment type="caution">
    <text evidence="7">The sequence shown here is derived from an EMBL/GenBank/DDBJ whole genome shotgun (WGS) entry which is preliminary data.</text>
</comment>
<dbReference type="Gene3D" id="2.40.30.10">
    <property type="entry name" value="Translation factors"/>
    <property type="match status" value="1"/>
</dbReference>
<dbReference type="InterPro" id="IPR000795">
    <property type="entry name" value="T_Tr_GTP-bd_dom"/>
</dbReference>
<proteinExistence type="predicted"/>
<sequence length="896" mass="100516">MKQIIAGILAHVDAGKTTLSEALLYSSGSIKKIGRVDNGDAFLDTDAMEKKRGITIFSKQAELQFGDTKMTLLDTPGHVDFSAEMERTLMVLDYAVLVISASDGVQAHTQTLWRLLKRYEIPVFLFINKMDQPGTDRAAILLELKKQLSDGCIDFTNLSAGTQENDKDSAVMEEIAMEDENAMESFLETGRIAGEQIREMIVQRKIFPCFFGSALRNAGVDTFLQGFDRYTLAPEYPDEFGMKVFKIARDEANNRLTYLKVTGGTLKVKSPLSNADHVRFGEEVWEQKVNQIRIYSGTKYELINEADAGMVCAVTGLDHTYPGQGFGIEAQGETPVLEPVLHFRLILPEGVEPAVMLPKLRQIEEEEPELHIVWNEKLQEIQIQIMGEVQTEILKSMIAERFGVDVSFGPGKIVYKETIADTVEGVGHFEPLRHYAEVHLLLEPLEPGSGIVIDTDCSEDVLDKNWQRLIVTHLKEREHIGVLTGSVITDMKITVIGGRAHTKHTEGGDFRQATYRAVRQGLKQAQSVLLEPYYEFHIAVPQNMVGRAMTDIEKMHGKFEGPYQEGDAQVLRGIAPVACMANYQKEVTAYTKGLGKVTFRFAGYYPCHNTEEVVAQTGYDPERDLSHPADSVFCAHGAGFIVPWNEVPDHMHVEGRLLKKKEQQEEAPSGKKTKTYDPDHWIDIEEIDAILARTYHANKHEKGATKQWRTAKKVISGDNAPCYAPVKAVSKEEYLLVDGYNIIFAWESLKELAAVNIDGARGKLLDILCNYQGIKKCNLIVVFDAYRVKGHQTEMLDHHNIHVVYTKEAETADAYIEKFAHENGRKYHVTVATSDGLEQIIITGQGCHLLSAREFEREVEVANQTLRETIDGMREKSSNHILGDALKQLTDEKIQL</sequence>
<dbReference type="InterPro" id="IPR020568">
    <property type="entry name" value="Ribosomal_Su5_D2-typ_SF"/>
</dbReference>
<evidence type="ECO:0000313" key="7">
    <source>
        <dbReference type="EMBL" id="RGR66847.1"/>
    </source>
</evidence>
<dbReference type="Proteomes" id="UP000285820">
    <property type="component" value="Unassembled WGS sequence"/>
</dbReference>
<keyword evidence="5" id="KW-0046">Antibiotic resistance</keyword>
<reference evidence="7 8" key="1">
    <citation type="submission" date="2018-08" db="EMBL/GenBank/DDBJ databases">
        <title>A genome reference for cultivated species of the human gut microbiota.</title>
        <authorList>
            <person name="Zou Y."/>
            <person name="Xue W."/>
            <person name="Luo G."/>
        </authorList>
    </citation>
    <scope>NUCLEOTIDE SEQUENCE [LARGE SCALE GENOMIC DNA]</scope>
    <source>
        <strain evidence="7 8">AF24-4</strain>
    </source>
</reference>
<dbReference type="GO" id="GO:0006412">
    <property type="term" value="P:translation"/>
    <property type="evidence" value="ECO:0007669"/>
    <property type="project" value="UniProtKB-KW"/>
</dbReference>
<dbReference type="Pfam" id="PF03764">
    <property type="entry name" value="EFG_IV"/>
    <property type="match status" value="1"/>
</dbReference>
<dbReference type="PANTHER" id="PTHR43261:SF1">
    <property type="entry name" value="RIBOSOME-RELEASING FACTOR 2, MITOCHONDRIAL"/>
    <property type="match status" value="1"/>
</dbReference>
<keyword evidence="4" id="KW-0342">GTP-binding</keyword>
<dbReference type="SUPFAM" id="SSF50447">
    <property type="entry name" value="Translation proteins"/>
    <property type="match status" value="1"/>
</dbReference>
<dbReference type="Pfam" id="PF22042">
    <property type="entry name" value="EF-G_D2"/>
    <property type="match status" value="1"/>
</dbReference>
<evidence type="ECO:0000256" key="3">
    <source>
        <dbReference type="ARBA" id="ARBA00022917"/>
    </source>
</evidence>
<dbReference type="PRINTS" id="PR00315">
    <property type="entry name" value="ELONGATNFCT"/>
</dbReference>
<dbReference type="SMART" id="SM00838">
    <property type="entry name" value="EFG_C"/>
    <property type="match status" value="1"/>
</dbReference>
<dbReference type="GO" id="GO:0046677">
    <property type="term" value="P:response to antibiotic"/>
    <property type="evidence" value="ECO:0007669"/>
    <property type="project" value="UniProtKB-KW"/>
</dbReference>
<dbReference type="InterPro" id="IPR005225">
    <property type="entry name" value="Small_GTP-bd"/>
</dbReference>
<dbReference type="PROSITE" id="PS00301">
    <property type="entry name" value="G_TR_1"/>
    <property type="match status" value="1"/>
</dbReference>
<dbReference type="CDD" id="cd10912">
    <property type="entry name" value="PIN_YacP-like"/>
    <property type="match status" value="1"/>
</dbReference>
<dbReference type="InterPro" id="IPR035647">
    <property type="entry name" value="EFG_III/V"/>
</dbReference>
<keyword evidence="2" id="KW-0547">Nucleotide-binding</keyword>
<evidence type="ECO:0000259" key="6">
    <source>
        <dbReference type="PROSITE" id="PS51722"/>
    </source>
</evidence>
<dbReference type="PRINTS" id="PR01037">
    <property type="entry name" value="TCRTETOQM"/>
</dbReference>
<organism evidence="7 8">
    <name type="scientific">Roseburia inulinivorans</name>
    <dbReference type="NCBI Taxonomy" id="360807"/>
    <lineage>
        <taxon>Bacteria</taxon>
        <taxon>Bacillati</taxon>
        <taxon>Bacillota</taxon>
        <taxon>Clostridia</taxon>
        <taxon>Lachnospirales</taxon>
        <taxon>Lachnospiraceae</taxon>
        <taxon>Roseburia</taxon>
    </lineage>
</organism>
<evidence type="ECO:0000256" key="5">
    <source>
        <dbReference type="ARBA" id="ARBA00023251"/>
    </source>
</evidence>
<dbReference type="InterPro" id="IPR009000">
    <property type="entry name" value="Transl_B-barrel_sf"/>
</dbReference>
<comment type="function">
    <text evidence="1">Abolishes the inhibitory effect of tetracyclin on protein synthesis by a non-covalent modification of the ribosomes.</text>
</comment>
<dbReference type="PROSITE" id="PS51722">
    <property type="entry name" value="G_TR_2"/>
    <property type="match status" value="1"/>
</dbReference>
<evidence type="ECO:0000256" key="4">
    <source>
        <dbReference type="ARBA" id="ARBA00023134"/>
    </source>
</evidence>
<dbReference type="PANTHER" id="PTHR43261">
    <property type="entry name" value="TRANSLATION ELONGATION FACTOR G-RELATED"/>
    <property type="match status" value="1"/>
</dbReference>
<dbReference type="InterPro" id="IPR035650">
    <property type="entry name" value="Tet_C"/>
</dbReference>
<keyword evidence="3" id="KW-0648">Protein biosynthesis</keyword>
<dbReference type="InterPro" id="IPR005517">
    <property type="entry name" value="Transl_elong_EFG/EF2_IV"/>
</dbReference>